<proteinExistence type="predicted"/>
<dbReference type="PANTHER" id="PTHR43777">
    <property type="entry name" value="MOLYBDENUM COFACTOR CYTIDYLYLTRANSFERASE"/>
    <property type="match status" value="1"/>
</dbReference>
<dbReference type="EMBL" id="BAABWH010000007">
    <property type="protein sequence ID" value="GAA6146362.1"/>
    <property type="molecule type" value="Genomic_DNA"/>
</dbReference>
<dbReference type="PANTHER" id="PTHR43777:SF1">
    <property type="entry name" value="MOLYBDENUM COFACTOR CYTIDYLYLTRANSFERASE"/>
    <property type="match status" value="1"/>
</dbReference>
<dbReference type="Proteomes" id="UP001481413">
    <property type="component" value="Unassembled WGS sequence"/>
</dbReference>
<evidence type="ECO:0000313" key="4">
    <source>
        <dbReference type="Proteomes" id="UP001481413"/>
    </source>
</evidence>
<keyword evidence="4" id="KW-1185">Reference proteome</keyword>
<evidence type="ECO:0000313" key="3">
    <source>
        <dbReference type="EMBL" id="GAA6146362.1"/>
    </source>
</evidence>
<reference evidence="3 4" key="1">
    <citation type="submission" date="2024-04" db="EMBL/GenBank/DDBJ databases">
        <title>Draft genome sequence of Thalassolituus maritimus NBRC 116585.</title>
        <authorList>
            <person name="Miyakawa T."/>
            <person name="Kusuya Y."/>
            <person name="Miura T."/>
        </authorList>
    </citation>
    <scope>NUCLEOTIDE SEQUENCE [LARGE SCALE GENOMIC DNA]</scope>
    <source>
        <strain evidence="3 4">5NW40-0001</strain>
    </source>
</reference>
<dbReference type="Gene3D" id="3.90.550.10">
    <property type="entry name" value="Spore Coat Polysaccharide Biosynthesis Protein SpsA, Chain A"/>
    <property type="match status" value="1"/>
</dbReference>
<protein>
    <recommendedName>
        <fullName evidence="2">MobA-like NTP transferase domain-containing protein</fullName>
    </recommendedName>
</protein>
<name>A0ABQ0A219_9GAMM</name>
<evidence type="ECO:0000256" key="1">
    <source>
        <dbReference type="ARBA" id="ARBA00022842"/>
    </source>
</evidence>
<comment type="caution">
    <text evidence="3">The sequence shown here is derived from an EMBL/GenBank/DDBJ whole genome shotgun (WGS) entry which is preliminary data.</text>
</comment>
<dbReference type="RefSeq" id="WP_353295583.1">
    <property type="nucleotide sequence ID" value="NZ_BAABWH010000007.1"/>
</dbReference>
<dbReference type="InterPro" id="IPR029044">
    <property type="entry name" value="Nucleotide-diphossugar_trans"/>
</dbReference>
<keyword evidence="1" id="KW-0460">Magnesium</keyword>
<accession>A0ABQ0A219</accession>
<dbReference type="InterPro" id="IPR025877">
    <property type="entry name" value="MobA-like_NTP_Trfase"/>
</dbReference>
<dbReference type="CDD" id="cd04182">
    <property type="entry name" value="GT_2_like_f"/>
    <property type="match status" value="1"/>
</dbReference>
<dbReference type="SUPFAM" id="SSF53448">
    <property type="entry name" value="Nucleotide-diphospho-sugar transferases"/>
    <property type="match status" value="1"/>
</dbReference>
<feature type="domain" description="MobA-like NTP transferase" evidence="2">
    <location>
        <begin position="6"/>
        <end position="159"/>
    </location>
</feature>
<evidence type="ECO:0000259" key="2">
    <source>
        <dbReference type="Pfam" id="PF12804"/>
    </source>
</evidence>
<sequence length="188" mass="20616">MTTGIILLAAGRSTRFGSDKRCSPWPGQTCMLKASISKALASGLPCYVVLHPGDQHLLDHCIGDTATAGVCPDAAQGIGNSIAFGVHANQDWSGWIIARADMPGVTPETYRRLADHLERHDCGRPVDKHGQAGYPTAFRKEHACELMRLHGHRTEARLIPDEPYVNVIVFDAMIHADINRPEDMLKLR</sequence>
<organism evidence="3 4">
    <name type="scientific">Thalassolituus maritimus</name>
    <dbReference type="NCBI Taxonomy" id="484498"/>
    <lineage>
        <taxon>Bacteria</taxon>
        <taxon>Pseudomonadati</taxon>
        <taxon>Pseudomonadota</taxon>
        <taxon>Gammaproteobacteria</taxon>
        <taxon>Oceanospirillales</taxon>
        <taxon>Oceanospirillaceae</taxon>
        <taxon>Thalassolituus</taxon>
    </lineage>
</organism>
<gene>
    <name evidence="3" type="ORF">NBRC116585_24800</name>
</gene>
<dbReference type="Pfam" id="PF12804">
    <property type="entry name" value="NTP_transf_3"/>
    <property type="match status" value="1"/>
</dbReference>